<evidence type="ECO:0000313" key="1">
    <source>
        <dbReference type="EMBL" id="MFA0809300.1"/>
    </source>
</evidence>
<gene>
    <name evidence="1" type="ORF">ACCI49_00090</name>
</gene>
<evidence type="ECO:0008006" key="3">
    <source>
        <dbReference type="Google" id="ProtNLM"/>
    </source>
</evidence>
<keyword evidence="2" id="KW-1185">Reference proteome</keyword>
<evidence type="ECO:0000313" key="2">
    <source>
        <dbReference type="Proteomes" id="UP001569428"/>
    </source>
</evidence>
<proteinExistence type="predicted"/>
<dbReference type="RefSeq" id="WP_371836921.1">
    <property type="nucleotide sequence ID" value="NZ_JBGMEK010000001.1"/>
</dbReference>
<name>A0ABV4NTF6_9GAMM</name>
<organism evidence="1 2">
    <name type="scientific">Microbulbifer epialgicus</name>
    <dbReference type="NCBI Taxonomy" id="393907"/>
    <lineage>
        <taxon>Bacteria</taxon>
        <taxon>Pseudomonadati</taxon>
        <taxon>Pseudomonadota</taxon>
        <taxon>Gammaproteobacteria</taxon>
        <taxon>Cellvibrionales</taxon>
        <taxon>Microbulbiferaceae</taxon>
        <taxon>Microbulbifer</taxon>
    </lineage>
</organism>
<dbReference type="EMBL" id="JBGMEK010000001">
    <property type="protein sequence ID" value="MFA0809300.1"/>
    <property type="molecule type" value="Genomic_DNA"/>
</dbReference>
<accession>A0ABV4NTF6</accession>
<comment type="caution">
    <text evidence="1">The sequence shown here is derived from an EMBL/GenBank/DDBJ whole genome shotgun (WGS) entry which is preliminary data.</text>
</comment>
<sequence>MNSVIRKEVELEVPKSQIVKEIHFSFAHLHPDDSDILKEICLFNSGPSLVQVVPITVSPWPGGWKVELSADAKCIFLQGGFFTKHFIRLCDVAFNYDCSRILFLKSVAPIPHLQIFEHEY</sequence>
<protein>
    <recommendedName>
        <fullName evidence="3">Immunity protein 50</fullName>
    </recommendedName>
</protein>
<dbReference type="Proteomes" id="UP001569428">
    <property type="component" value="Unassembled WGS sequence"/>
</dbReference>
<reference evidence="1 2" key="1">
    <citation type="submission" date="2024-08" db="EMBL/GenBank/DDBJ databases">
        <authorList>
            <person name="Ishaq N."/>
        </authorList>
    </citation>
    <scope>NUCLEOTIDE SEQUENCE [LARGE SCALE GENOMIC DNA]</scope>
    <source>
        <strain evidence="1 2">DSM 18651</strain>
    </source>
</reference>